<accession>A0ABP0ZX53</accession>
<comment type="subcellular location">
    <subcellularLocation>
        <location evidence="1">Nucleus</location>
    </subcellularLocation>
</comment>
<feature type="compositionally biased region" description="Low complexity" evidence="3">
    <location>
        <begin position="79"/>
        <end position="92"/>
    </location>
</feature>
<comment type="caution">
    <text evidence="4">The sequence shown here is derived from an EMBL/GenBank/DDBJ whole genome shotgun (WGS) entry which is preliminary data.</text>
</comment>
<protein>
    <submittedName>
        <fullName evidence="4">Uncharacterized protein</fullName>
    </submittedName>
</protein>
<evidence type="ECO:0000313" key="4">
    <source>
        <dbReference type="EMBL" id="CAK9855087.1"/>
    </source>
</evidence>
<gene>
    <name evidence="4" type="ORF">CSSPJE1EN2_LOCUS25019</name>
</gene>
<feature type="region of interest" description="Disordered" evidence="3">
    <location>
        <begin position="144"/>
        <end position="172"/>
    </location>
</feature>
<organism evidence="4 5">
    <name type="scientific">Sphagnum jensenii</name>
    <dbReference type="NCBI Taxonomy" id="128206"/>
    <lineage>
        <taxon>Eukaryota</taxon>
        <taxon>Viridiplantae</taxon>
        <taxon>Streptophyta</taxon>
        <taxon>Embryophyta</taxon>
        <taxon>Bryophyta</taxon>
        <taxon>Sphagnophytina</taxon>
        <taxon>Sphagnopsida</taxon>
        <taxon>Sphagnales</taxon>
        <taxon>Sphagnaceae</taxon>
        <taxon>Sphagnum</taxon>
    </lineage>
</organism>
<feature type="region of interest" description="Disordered" evidence="3">
    <location>
        <begin position="79"/>
        <end position="107"/>
    </location>
</feature>
<name>A0ABP0ZX53_9BRYO</name>
<keyword evidence="5" id="KW-1185">Reference proteome</keyword>
<evidence type="ECO:0000256" key="1">
    <source>
        <dbReference type="ARBA" id="ARBA00004123"/>
    </source>
</evidence>
<evidence type="ECO:0000256" key="2">
    <source>
        <dbReference type="ARBA" id="ARBA00023242"/>
    </source>
</evidence>
<proteinExistence type="predicted"/>
<evidence type="ECO:0000256" key="3">
    <source>
        <dbReference type="SAM" id="MobiDB-lite"/>
    </source>
</evidence>
<dbReference type="InterPro" id="IPR051992">
    <property type="entry name" value="OxStress_Response_Reg"/>
</dbReference>
<dbReference type="Proteomes" id="UP001497522">
    <property type="component" value="Unassembled WGS sequence"/>
</dbReference>
<dbReference type="EMBL" id="CAXHBF010000090">
    <property type="protein sequence ID" value="CAK9855087.1"/>
    <property type="molecule type" value="Genomic_DNA"/>
</dbReference>
<keyword evidence="2" id="KW-0539">Nucleus</keyword>
<evidence type="ECO:0000313" key="5">
    <source>
        <dbReference type="Proteomes" id="UP001497522"/>
    </source>
</evidence>
<dbReference type="PANTHER" id="PTHR33172">
    <property type="entry name" value="OS08G0516900 PROTEIN"/>
    <property type="match status" value="1"/>
</dbReference>
<dbReference type="PANTHER" id="PTHR33172:SF96">
    <property type="entry name" value="PROTEIN OXIDATIVE STRESS 3 LIKE 3"/>
    <property type="match status" value="1"/>
</dbReference>
<reference evidence="4" key="1">
    <citation type="submission" date="2024-03" db="EMBL/GenBank/DDBJ databases">
        <authorList>
            <consortium name="ELIXIR-Norway"/>
            <consortium name="Elixir Norway"/>
        </authorList>
    </citation>
    <scope>NUCLEOTIDE SEQUENCE</scope>
</reference>
<sequence length="259" mass="27624">MSLAYRRWDQLGASGTHDTIGFKMKAGSCISSAPVCAFNWVEGQTDANMGTVGFSPGSCSAASCSSSCSSSIFDDSSAWSSDTAADGDGQKQQQEEEEEAQSAYSGPLDHMSALESSLPIKRPGLSKFFGGKARSFSSLADVSTTSDLEKPNNPYAKRRRMGVNGGPLDRQRSYPRLSRASLAGISKKTTNRSTLTVAIKLGGLTEENKDYVAALPGASRSHWTKTIPSRSFSLTDLPVVSRHASPPSERALLSHDLFP</sequence>